<comment type="caution">
    <text evidence="2">The sequence shown here is derived from an EMBL/GenBank/DDBJ whole genome shotgun (WGS) entry which is preliminary data.</text>
</comment>
<keyword evidence="3" id="KW-1185">Reference proteome</keyword>
<proteinExistence type="predicted"/>
<evidence type="ECO:0000256" key="1">
    <source>
        <dbReference type="SAM" id="Phobius"/>
    </source>
</evidence>
<accession>A0A2V2N274</accession>
<sequence length="196" mass="23899">MRAVFCCNHKINWLEYSIFNMYFMDYVYTGVTFFLGIIFSFVIVWYYEWRKKKNEIKYAASIIYEDILSQIKAQKELIRVLKNPSDFNALWKLREKEIFNKNIFINLLPEIIKLKLIYFEITNFYSFGEPINNRKDMIITSYEKIRNIFNNPDSKEELMKRYGLDEDLDDFCRYVQFNIEYGDKILKKIKAEYSIK</sequence>
<protein>
    <submittedName>
        <fullName evidence="2">Uncharacterized protein</fullName>
    </submittedName>
</protein>
<organism evidence="2 3">
    <name type="scientific">Methanospirillum lacunae</name>
    <dbReference type="NCBI Taxonomy" id="668570"/>
    <lineage>
        <taxon>Archaea</taxon>
        <taxon>Methanobacteriati</taxon>
        <taxon>Methanobacteriota</taxon>
        <taxon>Stenosarchaea group</taxon>
        <taxon>Methanomicrobia</taxon>
        <taxon>Methanomicrobiales</taxon>
        <taxon>Methanospirillaceae</taxon>
        <taxon>Methanospirillum</taxon>
    </lineage>
</organism>
<evidence type="ECO:0000313" key="2">
    <source>
        <dbReference type="EMBL" id="PWR74202.1"/>
    </source>
</evidence>
<keyword evidence="1" id="KW-1133">Transmembrane helix</keyword>
<evidence type="ECO:0000313" key="3">
    <source>
        <dbReference type="Proteomes" id="UP000245657"/>
    </source>
</evidence>
<dbReference type="AlphaFoldDB" id="A0A2V2N274"/>
<gene>
    <name evidence="2" type="ORF">DK846_03370</name>
</gene>
<dbReference type="EMBL" id="QGMY01000002">
    <property type="protein sequence ID" value="PWR74202.1"/>
    <property type="molecule type" value="Genomic_DNA"/>
</dbReference>
<keyword evidence="1" id="KW-0812">Transmembrane</keyword>
<dbReference type="Proteomes" id="UP000245657">
    <property type="component" value="Unassembled WGS sequence"/>
</dbReference>
<keyword evidence="1" id="KW-0472">Membrane</keyword>
<feature type="transmembrane region" description="Helical" evidence="1">
    <location>
        <begin position="26"/>
        <end position="47"/>
    </location>
</feature>
<reference evidence="2 3" key="1">
    <citation type="submission" date="2018-05" db="EMBL/GenBank/DDBJ databases">
        <title>Draft genome of Methanospirillum lacunae Ki8-1.</title>
        <authorList>
            <person name="Dueholm M.S."/>
            <person name="Nielsen P.H."/>
            <person name="Bakmann L.F."/>
            <person name="Otzen D.E."/>
        </authorList>
    </citation>
    <scope>NUCLEOTIDE SEQUENCE [LARGE SCALE GENOMIC DNA]</scope>
    <source>
        <strain evidence="2 3">Ki8-1</strain>
    </source>
</reference>
<name>A0A2V2N274_9EURY</name>